<sequence>MQGDSSLFERFFKGRYYPKSQILKASLGFKPGYSWSSILNAKEVVTKGTRWKIGLDPEARVCNLIDFDLGRWNMEALKANFDASEVVHIANIPLSTRFPDDKLIWHFEKDVEYYIKTTYHLLGNLNNRSRHGLSTRLDLAVWKSLWKAHVRERVNFHTWRLSKYTLPTKCNLSKKGISIVFDWMPDSLKRRDNYLGQPEATMVNVFPASNSWIIQIDAGYFSEGMVSPGCVIEEPNANISITASTRISSHVDAIMTEVLAVIWAL</sequence>
<name>A0A9D4WRW0_PEA</name>
<organism evidence="1 2">
    <name type="scientific">Pisum sativum</name>
    <name type="common">Garden pea</name>
    <name type="synonym">Lathyrus oleraceus</name>
    <dbReference type="NCBI Taxonomy" id="3888"/>
    <lineage>
        <taxon>Eukaryota</taxon>
        <taxon>Viridiplantae</taxon>
        <taxon>Streptophyta</taxon>
        <taxon>Embryophyta</taxon>
        <taxon>Tracheophyta</taxon>
        <taxon>Spermatophyta</taxon>
        <taxon>Magnoliopsida</taxon>
        <taxon>eudicotyledons</taxon>
        <taxon>Gunneridae</taxon>
        <taxon>Pentapetalae</taxon>
        <taxon>rosids</taxon>
        <taxon>fabids</taxon>
        <taxon>Fabales</taxon>
        <taxon>Fabaceae</taxon>
        <taxon>Papilionoideae</taxon>
        <taxon>50 kb inversion clade</taxon>
        <taxon>NPAAA clade</taxon>
        <taxon>Hologalegina</taxon>
        <taxon>IRL clade</taxon>
        <taxon>Fabeae</taxon>
        <taxon>Lathyrus</taxon>
    </lineage>
</organism>
<evidence type="ECO:0000313" key="1">
    <source>
        <dbReference type="EMBL" id="KAI5407396.1"/>
    </source>
</evidence>
<dbReference type="EMBL" id="JAMSHJ010000005">
    <property type="protein sequence ID" value="KAI5407396.1"/>
    <property type="molecule type" value="Genomic_DNA"/>
</dbReference>
<keyword evidence="2" id="KW-1185">Reference proteome</keyword>
<comment type="caution">
    <text evidence="1">The sequence shown here is derived from an EMBL/GenBank/DDBJ whole genome shotgun (WGS) entry which is preliminary data.</text>
</comment>
<protein>
    <submittedName>
        <fullName evidence="1">Uncharacterized protein</fullName>
    </submittedName>
</protein>
<gene>
    <name evidence="1" type="ORF">KIW84_053593</name>
</gene>
<reference evidence="1 2" key="1">
    <citation type="journal article" date="2022" name="Nat. Genet.">
        <title>Improved pea reference genome and pan-genome highlight genomic features and evolutionary characteristics.</title>
        <authorList>
            <person name="Yang T."/>
            <person name="Liu R."/>
            <person name="Luo Y."/>
            <person name="Hu S."/>
            <person name="Wang D."/>
            <person name="Wang C."/>
            <person name="Pandey M.K."/>
            <person name="Ge S."/>
            <person name="Xu Q."/>
            <person name="Li N."/>
            <person name="Li G."/>
            <person name="Huang Y."/>
            <person name="Saxena R.K."/>
            <person name="Ji Y."/>
            <person name="Li M."/>
            <person name="Yan X."/>
            <person name="He Y."/>
            <person name="Liu Y."/>
            <person name="Wang X."/>
            <person name="Xiang C."/>
            <person name="Varshney R.K."/>
            <person name="Ding H."/>
            <person name="Gao S."/>
            <person name="Zong X."/>
        </authorList>
    </citation>
    <scope>NUCLEOTIDE SEQUENCE [LARGE SCALE GENOMIC DNA]</scope>
    <source>
        <strain evidence="1 2">cv. Zhongwan 6</strain>
    </source>
</reference>
<dbReference type="Proteomes" id="UP001058974">
    <property type="component" value="Chromosome 5"/>
</dbReference>
<proteinExistence type="predicted"/>
<accession>A0A9D4WRW0</accession>
<dbReference type="AlphaFoldDB" id="A0A9D4WRW0"/>
<dbReference type="Gramene" id="Psat05G0359300-T1">
    <property type="protein sequence ID" value="KAI5407396.1"/>
    <property type="gene ID" value="KIW84_053593"/>
</dbReference>
<evidence type="ECO:0000313" key="2">
    <source>
        <dbReference type="Proteomes" id="UP001058974"/>
    </source>
</evidence>